<keyword evidence="1" id="KW-0479">Metal-binding</keyword>
<dbReference type="GO" id="GO:0016491">
    <property type="term" value="F:oxidoreductase activity"/>
    <property type="evidence" value="ECO:0007669"/>
    <property type="project" value="UniProtKB-KW"/>
</dbReference>
<dbReference type="EMBL" id="JAXIOK010000020">
    <property type="protein sequence ID" value="KAK4746784.1"/>
    <property type="molecule type" value="Genomic_DNA"/>
</dbReference>
<comment type="caution">
    <text evidence="4">The sequence shown here is derived from an EMBL/GenBank/DDBJ whole genome shotgun (WGS) entry which is preliminary data.</text>
</comment>
<dbReference type="GO" id="GO:0046872">
    <property type="term" value="F:metal ion binding"/>
    <property type="evidence" value="ECO:0007669"/>
    <property type="project" value="UniProtKB-KW"/>
</dbReference>
<keyword evidence="3" id="KW-0408">Iron</keyword>
<dbReference type="SUPFAM" id="SSF51197">
    <property type="entry name" value="Clavaminate synthase-like"/>
    <property type="match status" value="1"/>
</dbReference>
<evidence type="ECO:0000256" key="3">
    <source>
        <dbReference type="ARBA" id="ARBA00023004"/>
    </source>
</evidence>
<proteinExistence type="predicted"/>
<dbReference type="InterPro" id="IPR027443">
    <property type="entry name" value="IPNS-like_sf"/>
</dbReference>
<reference evidence="4 5" key="1">
    <citation type="journal article" date="2023" name="Hortic Res">
        <title>Pangenome of water caltrop reveals structural variations and asymmetric subgenome divergence after allopolyploidization.</title>
        <authorList>
            <person name="Zhang X."/>
            <person name="Chen Y."/>
            <person name="Wang L."/>
            <person name="Yuan Y."/>
            <person name="Fang M."/>
            <person name="Shi L."/>
            <person name="Lu R."/>
            <person name="Comes H.P."/>
            <person name="Ma Y."/>
            <person name="Chen Y."/>
            <person name="Huang G."/>
            <person name="Zhou Y."/>
            <person name="Zheng Z."/>
            <person name="Qiu Y."/>
        </authorList>
    </citation>
    <scope>NUCLEOTIDE SEQUENCE [LARGE SCALE GENOMIC DNA]</scope>
    <source>
        <tissue evidence="4">Roots</tissue>
    </source>
</reference>
<keyword evidence="2" id="KW-0560">Oxidoreductase</keyword>
<gene>
    <name evidence="4" type="ORF">SAY87_025821</name>
</gene>
<dbReference type="PANTHER" id="PTHR10209:SF867">
    <property type="entry name" value="2-OXOGLUTARATE (2OG) AND FE(II)-DEPENDENT OXYGENASE SUPERFAMILY PROTEIN"/>
    <property type="match status" value="1"/>
</dbReference>
<protein>
    <submittedName>
        <fullName evidence="4">Uncharacterized protein</fullName>
    </submittedName>
</protein>
<evidence type="ECO:0000313" key="5">
    <source>
        <dbReference type="Proteomes" id="UP001345219"/>
    </source>
</evidence>
<dbReference type="Proteomes" id="UP001345219">
    <property type="component" value="Chromosome 20"/>
</dbReference>
<keyword evidence="5" id="KW-1185">Reference proteome</keyword>
<name>A0AAN7JJF3_9MYRT</name>
<dbReference type="AlphaFoldDB" id="A0AAN7JJF3"/>
<evidence type="ECO:0000256" key="2">
    <source>
        <dbReference type="ARBA" id="ARBA00023002"/>
    </source>
</evidence>
<dbReference type="Gene3D" id="2.60.120.330">
    <property type="entry name" value="B-lactam Antibiotic, Isopenicillin N Synthase, Chain"/>
    <property type="match status" value="1"/>
</dbReference>
<dbReference type="PANTHER" id="PTHR10209">
    <property type="entry name" value="OXIDOREDUCTASE, 2OG-FE II OXYGENASE FAMILY PROTEIN"/>
    <property type="match status" value="1"/>
</dbReference>
<evidence type="ECO:0000313" key="4">
    <source>
        <dbReference type="EMBL" id="KAK4746784.1"/>
    </source>
</evidence>
<evidence type="ECO:0000256" key="1">
    <source>
        <dbReference type="ARBA" id="ARBA00022723"/>
    </source>
</evidence>
<sequence length="168" mass="18435">MQTIFCYLVVGDYKEGYYIGVEVPEGDPEANKPFYGPNIGSSTVIYRTHAYLLCSPIRDVVKSVARIIALVLDLDINFFDKPEMLGKPIATVCLLRYGGDSSNPSEGMFGSGAHSDYGLITLLATDNVLVLQIYKDKDAKPKVSEYVPPIKGELGYDKILAAYASYGF</sequence>
<organism evidence="4 5">
    <name type="scientific">Trapa incisa</name>
    <dbReference type="NCBI Taxonomy" id="236973"/>
    <lineage>
        <taxon>Eukaryota</taxon>
        <taxon>Viridiplantae</taxon>
        <taxon>Streptophyta</taxon>
        <taxon>Embryophyta</taxon>
        <taxon>Tracheophyta</taxon>
        <taxon>Spermatophyta</taxon>
        <taxon>Magnoliopsida</taxon>
        <taxon>eudicotyledons</taxon>
        <taxon>Gunneridae</taxon>
        <taxon>Pentapetalae</taxon>
        <taxon>rosids</taxon>
        <taxon>malvids</taxon>
        <taxon>Myrtales</taxon>
        <taxon>Lythraceae</taxon>
        <taxon>Trapa</taxon>
    </lineage>
</organism>
<accession>A0AAN7JJF3</accession>